<feature type="compositionally biased region" description="Low complexity" evidence="1">
    <location>
        <begin position="30"/>
        <end position="50"/>
    </location>
</feature>
<feature type="chain" id="PRO_5035937613" description="ATPase family AAA domain-containing protein" evidence="2">
    <location>
        <begin position="28"/>
        <end position="97"/>
    </location>
</feature>
<keyword evidence="2" id="KW-0732">Signal</keyword>
<dbReference type="Proteomes" id="UP000712600">
    <property type="component" value="Unassembled WGS sequence"/>
</dbReference>
<dbReference type="AlphaFoldDB" id="A0A8S9SD00"/>
<dbReference type="InterPro" id="IPR021911">
    <property type="entry name" value="ATAD3_N"/>
</dbReference>
<evidence type="ECO:0000256" key="1">
    <source>
        <dbReference type="SAM" id="MobiDB-lite"/>
    </source>
</evidence>
<reference evidence="4" key="1">
    <citation type="submission" date="2019-12" db="EMBL/GenBank/DDBJ databases">
        <title>Genome sequencing and annotation of Brassica cretica.</title>
        <authorList>
            <person name="Studholme D.J."/>
            <person name="Sarris P."/>
        </authorList>
    </citation>
    <scope>NUCLEOTIDE SEQUENCE</scope>
    <source>
        <strain evidence="4">PFS-109/04</strain>
        <tissue evidence="4">Leaf</tissue>
    </source>
</reference>
<feature type="domain" description="ATPase family AAA" evidence="3">
    <location>
        <begin position="52"/>
        <end position="96"/>
    </location>
</feature>
<evidence type="ECO:0000313" key="5">
    <source>
        <dbReference type="Proteomes" id="UP000712600"/>
    </source>
</evidence>
<name>A0A8S9SD00_BRACR</name>
<evidence type="ECO:0000313" key="4">
    <source>
        <dbReference type="EMBL" id="KAF3599251.1"/>
    </source>
</evidence>
<protein>
    <recommendedName>
        <fullName evidence="3">ATPase family AAA domain-containing protein</fullName>
    </recommendedName>
</protein>
<dbReference type="EMBL" id="QGKX02000004">
    <property type="protein sequence ID" value="KAF3599251.1"/>
    <property type="molecule type" value="Genomic_DNA"/>
</dbReference>
<comment type="caution">
    <text evidence="4">The sequence shown here is derived from an EMBL/GenBank/DDBJ whole genome shotgun (WGS) entry which is preliminary data.</text>
</comment>
<feature type="compositionally biased region" description="Basic and acidic residues" evidence="1">
    <location>
        <begin position="76"/>
        <end position="85"/>
    </location>
</feature>
<gene>
    <name evidence="4" type="ORF">F2Q69_00039279</name>
</gene>
<organism evidence="4 5">
    <name type="scientific">Brassica cretica</name>
    <name type="common">Mustard</name>
    <dbReference type="NCBI Taxonomy" id="69181"/>
    <lineage>
        <taxon>Eukaryota</taxon>
        <taxon>Viridiplantae</taxon>
        <taxon>Streptophyta</taxon>
        <taxon>Embryophyta</taxon>
        <taxon>Tracheophyta</taxon>
        <taxon>Spermatophyta</taxon>
        <taxon>Magnoliopsida</taxon>
        <taxon>eudicotyledons</taxon>
        <taxon>Gunneridae</taxon>
        <taxon>Pentapetalae</taxon>
        <taxon>rosids</taxon>
        <taxon>malvids</taxon>
        <taxon>Brassicales</taxon>
        <taxon>Brassicaceae</taxon>
        <taxon>Brassiceae</taxon>
        <taxon>Brassica</taxon>
    </lineage>
</organism>
<evidence type="ECO:0000259" key="3">
    <source>
        <dbReference type="Pfam" id="PF12037"/>
    </source>
</evidence>
<feature type="signal peptide" evidence="2">
    <location>
        <begin position="1"/>
        <end position="27"/>
    </location>
</feature>
<dbReference type="Pfam" id="PF12037">
    <property type="entry name" value="ATAD3_N"/>
    <property type="match status" value="1"/>
</dbReference>
<evidence type="ECO:0000256" key="2">
    <source>
        <dbReference type="SAM" id="SignalP"/>
    </source>
</evidence>
<accession>A0A8S9SD00</accession>
<feature type="region of interest" description="Disordered" evidence="1">
    <location>
        <begin position="29"/>
        <end position="97"/>
    </location>
</feature>
<proteinExistence type="predicted"/>
<feature type="compositionally biased region" description="Polar residues" evidence="1">
    <location>
        <begin position="87"/>
        <end position="97"/>
    </location>
</feature>
<sequence>MAQKCAIGLITAVAASVSLSQSKVAAADGPFTFPAANPQQQAASSPPSTAGEESSAPPRARNDNPRTSSGGFDPEALERGAKALKEINNSSYAKNAQ</sequence>